<keyword evidence="4" id="KW-0133">Cell shape</keyword>
<dbReference type="PANTHER" id="PTHR21581:SF6">
    <property type="entry name" value="TRAFFICKING PROTEIN PARTICLE COMPLEX SUBUNIT 12"/>
    <property type="match status" value="1"/>
</dbReference>
<evidence type="ECO:0000256" key="8">
    <source>
        <dbReference type="PIRSR" id="PIRSR618044-2"/>
    </source>
</evidence>
<sequence>MDCKSFRNLRLILPVALVLPLAAPDAAFAARKHARGHHAAPAAPAPYVPTPYVAIDVESGRVIAQRDATRAWYPASVTKLMTVYVALQAVESGRLTLDTPMVVSARATREKPSKMGFAPGSQVTLDNALKMLMVKSANDIAVTIAEGVSGSVEAFATEMNDAARSLGMQESHFVNPNGLHDPNHYSSARDMAVLGRALLLRFPNQAGLYNIGAFRIGEQVVPTHNGLIGRYPGADGMKTGFTCPAGFNLVASATRSGRRVIVVVFGDVSARVRTAHASDLLDRAFASSAGADAITALPSAGGSPPDMRGQACGRRGKAQLAAENEDFGAPATGSEGGEAAQQKNGAAIAALPRPVFQPVDLYVGPPPGYQGPVAGPRPADSPIGAIAYTLLPTAAAASAISDHAAVAPKPPAHKAKKAAKAKPAKAHAKAHAGKAKHKTEAKAAAH</sequence>
<dbReference type="GO" id="GO:0006508">
    <property type="term" value="P:proteolysis"/>
    <property type="evidence" value="ECO:0007669"/>
    <property type="project" value="InterPro"/>
</dbReference>
<gene>
    <name evidence="13" type="ORF">GJ654_07065</name>
</gene>
<evidence type="ECO:0000256" key="1">
    <source>
        <dbReference type="ARBA" id="ARBA00007164"/>
    </source>
</evidence>
<evidence type="ECO:0000259" key="12">
    <source>
        <dbReference type="Pfam" id="PF00768"/>
    </source>
</evidence>
<dbReference type="EMBL" id="WNKS01000004">
    <property type="protein sequence ID" value="MTV30751.1"/>
    <property type="molecule type" value="Genomic_DNA"/>
</dbReference>
<dbReference type="GO" id="GO:0009002">
    <property type="term" value="F:serine-type D-Ala-D-Ala carboxypeptidase activity"/>
    <property type="evidence" value="ECO:0007669"/>
    <property type="project" value="InterPro"/>
</dbReference>
<dbReference type="Proteomes" id="UP000439113">
    <property type="component" value="Unassembled WGS sequence"/>
</dbReference>
<evidence type="ECO:0000256" key="4">
    <source>
        <dbReference type="ARBA" id="ARBA00022960"/>
    </source>
</evidence>
<feature type="compositionally biased region" description="Basic residues" evidence="10">
    <location>
        <begin position="411"/>
        <end position="437"/>
    </location>
</feature>
<evidence type="ECO:0000313" key="13">
    <source>
        <dbReference type="EMBL" id="MTV30751.1"/>
    </source>
</evidence>
<dbReference type="InterPro" id="IPR018044">
    <property type="entry name" value="Peptidase_S11"/>
</dbReference>
<feature type="region of interest" description="Disordered" evidence="10">
    <location>
        <begin position="405"/>
        <end position="446"/>
    </location>
</feature>
<keyword evidence="2 11" id="KW-0732">Signal</keyword>
<evidence type="ECO:0000256" key="7">
    <source>
        <dbReference type="PIRSR" id="PIRSR618044-1"/>
    </source>
</evidence>
<dbReference type="SUPFAM" id="SSF56601">
    <property type="entry name" value="beta-lactamase/transpeptidase-like"/>
    <property type="match status" value="1"/>
</dbReference>
<dbReference type="RefSeq" id="WP_155445427.1">
    <property type="nucleotide sequence ID" value="NZ_JAOQNR010000005.1"/>
</dbReference>
<keyword evidence="6" id="KW-0961">Cell wall biogenesis/degradation</keyword>
<evidence type="ECO:0000256" key="5">
    <source>
        <dbReference type="ARBA" id="ARBA00022984"/>
    </source>
</evidence>
<protein>
    <submittedName>
        <fullName evidence="13">Serine hydrolase</fullName>
    </submittedName>
</protein>
<feature type="active site" evidence="7">
    <location>
        <position position="136"/>
    </location>
</feature>
<reference evidence="13 14" key="1">
    <citation type="submission" date="2019-11" db="EMBL/GenBank/DDBJ databases">
        <title>Whole-genome sequence of a Rhodoblastus acidophilus DSM 142.</title>
        <authorList>
            <person name="Kyndt J.A."/>
            <person name="Meyer T.E."/>
        </authorList>
    </citation>
    <scope>NUCLEOTIDE SEQUENCE [LARGE SCALE GENOMIC DNA]</scope>
    <source>
        <strain evidence="13 14">DSM 142</strain>
    </source>
</reference>
<feature type="signal peptide" evidence="11">
    <location>
        <begin position="1"/>
        <end position="29"/>
    </location>
</feature>
<feature type="region of interest" description="Disordered" evidence="10">
    <location>
        <begin position="295"/>
        <end position="319"/>
    </location>
</feature>
<evidence type="ECO:0000256" key="6">
    <source>
        <dbReference type="ARBA" id="ARBA00023316"/>
    </source>
</evidence>
<evidence type="ECO:0000256" key="2">
    <source>
        <dbReference type="ARBA" id="ARBA00022729"/>
    </source>
</evidence>
<feature type="active site" description="Acyl-ester intermediate" evidence="7">
    <location>
        <position position="76"/>
    </location>
</feature>
<feature type="binding site" evidence="8">
    <location>
        <position position="238"/>
    </location>
    <ligand>
        <name>substrate</name>
    </ligand>
</feature>
<dbReference type="PANTHER" id="PTHR21581">
    <property type="entry name" value="D-ALANYL-D-ALANINE CARBOXYPEPTIDASE"/>
    <property type="match status" value="1"/>
</dbReference>
<feature type="active site" description="Proton acceptor" evidence="7">
    <location>
        <position position="79"/>
    </location>
</feature>
<evidence type="ECO:0000256" key="11">
    <source>
        <dbReference type="SAM" id="SignalP"/>
    </source>
</evidence>
<dbReference type="InterPro" id="IPR012338">
    <property type="entry name" value="Beta-lactam/transpept-like"/>
</dbReference>
<proteinExistence type="inferred from homology"/>
<evidence type="ECO:0000313" key="14">
    <source>
        <dbReference type="Proteomes" id="UP000439113"/>
    </source>
</evidence>
<organism evidence="13 14">
    <name type="scientific">Rhodoblastus acidophilus</name>
    <name type="common">Rhodopseudomonas acidophila</name>
    <dbReference type="NCBI Taxonomy" id="1074"/>
    <lineage>
        <taxon>Bacteria</taxon>
        <taxon>Pseudomonadati</taxon>
        <taxon>Pseudomonadota</taxon>
        <taxon>Alphaproteobacteria</taxon>
        <taxon>Hyphomicrobiales</taxon>
        <taxon>Rhodoblastaceae</taxon>
        <taxon>Rhodoblastus</taxon>
    </lineage>
</organism>
<comment type="caution">
    <text evidence="13">The sequence shown here is derived from an EMBL/GenBank/DDBJ whole genome shotgun (WGS) entry which is preliminary data.</text>
</comment>
<dbReference type="Pfam" id="PF00768">
    <property type="entry name" value="Peptidase_S11"/>
    <property type="match status" value="1"/>
</dbReference>
<dbReference type="Gene3D" id="3.40.710.10">
    <property type="entry name" value="DD-peptidase/beta-lactamase superfamily"/>
    <property type="match status" value="1"/>
</dbReference>
<comment type="similarity">
    <text evidence="1 9">Belongs to the peptidase S11 family.</text>
</comment>
<feature type="domain" description="Peptidase S11 D-alanyl-D-alanine carboxypeptidase A N-terminal" evidence="12">
    <location>
        <begin position="51"/>
        <end position="267"/>
    </location>
</feature>
<dbReference type="AlphaFoldDB" id="A0A6N8DNJ2"/>
<keyword evidence="3 13" id="KW-0378">Hydrolase</keyword>
<name>A0A6N8DNJ2_RHOAC</name>
<evidence type="ECO:0000256" key="9">
    <source>
        <dbReference type="RuleBase" id="RU004016"/>
    </source>
</evidence>
<dbReference type="OrthoDB" id="5291989at2"/>
<evidence type="ECO:0000256" key="3">
    <source>
        <dbReference type="ARBA" id="ARBA00022801"/>
    </source>
</evidence>
<evidence type="ECO:0000256" key="10">
    <source>
        <dbReference type="SAM" id="MobiDB-lite"/>
    </source>
</evidence>
<dbReference type="InterPro" id="IPR001967">
    <property type="entry name" value="Peptidase_S11_N"/>
</dbReference>
<keyword evidence="5" id="KW-0573">Peptidoglycan synthesis</keyword>
<dbReference type="GO" id="GO:0071555">
    <property type="term" value="P:cell wall organization"/>
    <property type="evidence" value="ECO:0007669"/>
    <property type="project" value="UniProtKB-KW"/>
</dbReference>
<dbReference type="GO" id="GO:0009252">
    <property type="term" value="P:peptidoglycan biosynthetic process"/>
    <property type="evidence" value="ECO:0007669"/>
    <property type="project" value="UniProtKB-KW"/>
</dbReference>
<dbReference type="GO" id="GO:0008360">
    <property type="term" value="P:regulation of cell shape"/>
    <property type="evidence" value="ECO:0007669"/>
    <property type="project" value="UniProtKB-KW"/>
</dbReference>
<accession>A0A6N8DNJ2</accession>
<dbReference type="PRINTS" id="PR00725">
    <property type="entry name" value="DADACBPTASE1"/>
</dbReference>
<feature type="chain" id="PRO_5027042171" evidence="11">
    <location>
        <begin position="30"/>
        <end position="446"/>
    </location>
</feature>